<dbReference type="InterPro" id="IPR030030">
    <property type="entry name" value="Sav"/>
</dbReference>
<evidence type="ECO:0000313" key="3">
    <source>
        <dbReference type="EMBL" id="KAJ7317903.1"/>
    </source>
</evidence>
<sequence length="230" mass="25859">MRKHLAEELQSTKQEVKASVEETRALRSRIHLAEAAQKQACGMEMDYEEVIRLLEVEISKLKAQLIDHDGQNKDSVQDLRKRITVLDCQLRKSETAKKAFEVATEKLLQFVEVIPDVLSENSTSTTNLSDKKATFSSKTLLARLGRNGHSIQASLAAEAKELVRSVRAILEADCLPYGWEEAYTADGIKYFINHVTQTTSWVHPVTSVLALSCSEENEDDVFRELPDPKS</sequence>
<dbReference type="PROSITE" id="PS01159">
    <property type="entry name" value="WW_DOMAIN_1"/>
    <property type="match status" value="1"/>
</dbReference>
<dbReference type="GO" id="GO:0005829">
    <property type="term" value="C:cytosol"/>
    <property type="evidence" value="ECO:0007669"/>
    <property type="project" value="TreeGrafter"/>
</dbReference>
<accession>A0A9Q0XN82</accession>
<dbReference type="SUPFAM" id="SSF51045">
    <property type="entry name" value="WW domain"/>
    <property type="match status" value="1"/>
</dbReference>
<evidence type="ECO:0000259" key="2">
    <source>
        <dbReference type="PROSITE" id="PS50020"/>
    </source>
</evidence>
<dbReference type="Gene3D" id="2.20.70.10">
    <property type="match status" value="1"/>
</dbReference>
<evidence type="ECO:0000313" key="4">
    <source>
        <dbReference type="Proteomes" id="UP001142489"/>
    </source>
</evidence>
<dbReference type="OrthoDB" id="6022242at2759"/>
<feature type="coiled-coil region" evidence="1">
    <location>
        <begin position="2"/>
        <end position="64"/>
    </location>
</feature>
<dbReference type="Pfam" id="PF00397">
    <property type="entry name" value="WW"/>
    <property type="match status" value="1"/>
</dbReference>
<dbReference type="FunFam" id="2.20.70.10:FF:000034">
    <property type="entry name" value="syntaxin-binding protein 4 isoform X1"/>
    <property type="match status" value="1"/>
</dbReference>
<dbReference type="InterPro" id="IPR036020">
    <property type="entry name" value="WW_dom_sf"/>
</dbReference>
<name>A0A9Q0XN82_9SAUR</name>
<dbReference type="PANTHER" id="PTHR47522">
    <property type="entry name" value="SALVADOR FAMILY WW DOMAIN-CONTAINING PROTEIN 1"/>
    <property type="match status" value="1"/>
</dbReference>
<dbReference type="EMBL" id="JAPFRF010000011">
    <property type="protein sequence ID" value="KAJ7317903.1"/>
    <property type="molecule type" value="Genomic_DNA"/>
</dbReference>
<dbReference type="CDD" id="cd00201">
    <property type="entry name" value="WW"/>
    <property type="match status" value="1"/>
</dbReference>
<dbReference type="GO" id="GO:0006915">
    <property type="term" value="P:apoptotic process"/>
    <property type="evidence" value="ECO:0007669"/>
    <property type="project" value="InterPro"/>
</dbReference>
<dbReference type="GO" id="GO:0060090">
    <property type="term" value="F:molecular adaptor activity"/>
    <property type="evidence" value="ECO:0007669"/>
    <property type="project" value="InterPro"/>
</dbReference>
<keyword evidence="4" id="KW-1185">Reference proteome</keyword>
<dbReference type="GO" id="GO:0043065">
    <property type="term" value="P:positive regulation of apoptotic process"/>
    <property type="evidence" value="ECO:0007669"/>
    <property type="project" value="TreeGrafter"/>
</dbReference>
<dbReference type="Proteomes" id="UP001142489">
    <property type="component" value="Unassembled WGS sequence"/>
</dbReference>
<dbReference type="GO" id="GO:0008285">
    <property type="term" value="P:negative regulation of cell population proliferation"/>
    <property type="evidence" value="ECO:0007669"/>
    <property type="project" value="TreeGrafter"/>
</dbReference>
<dbReference type="GO" id="GO:0035329">
    <property type="term" value="P:hippo signaling"/>
    <property type="evidence" value="ECO:0007669"/>
    <property type="project" value="InterPro"/>
</dbReference>
<comment type="caution">
    <text evidence="3">The sequence shown here is derived from an EMBL/GenBank/DDBJ whole genome shotgun (WGS) entry which is preliminary data.</text>
</comment>
<evidence type="ECO:0000256" key="1">
    <source>
        <dbReference type="SAM" id="Coils"/>
    </source>
</evidence>
<feature type="domain" description="WW" evidence="2">
    <location>
        <begin position="173"/>
        <end position="206"/>
    </location>
</feature>
<dbReference type="SMART" id="SM00456">
    <property type="entry name" value="WW"/>
    <property type="match status" value="1"/>
</dbReference>
<keyword evidence="1" id="KW-0175">Coiled coil</keyword>
<gene>
    <name evidence="3" type="ORF">JRQ81_004065</name>
</gene>
<organism evidence="3 4">
    <name type="scientific">Phrynocephalus forsythii</name>
    <dbReference type="NCBI Taxonomy" id="171643"/>
    <lineage>
        <taxon>Eukaryota</taxon>
        <taxon>Metazoa</taxon>
        <taxon>Chordata</taxon>
        <taxon>Craniata</taxon>
        <taxon>Vertebrata</taxon>
        <taxon>Euteleostomi</taxon>
        <taxon>Lepidosauria</taxon>
        <taxon>Squamata</taxon>
        <taxon>Bifurcata</taxon>
        <taxon>Unidentata</taxon>
        <taxon>Episquamata</taxon>
        <taxon>Toxicofera</taxon>
        <taxon>Iguania</taxon>
        <taxon>Acrodonta</taxon>
        <taxon>Agamidae</taxon>
        <taxon>Agaminae</taxon>
        <taxon>Phrynocephalus</taxon>
    </lineage>
</organism>
<dbReference type="PANTHER" id="PTHR47522:SF2">
    <property type="entry name" value="PROTEIN SALVADOR HOMOLOG 1"/>
    <property type="match status" value="1"/>
</dbReference>
<dbReference type="AlphaFoldDB" id="A0A9Q0XN82"/>
<dbReference type="PROSITE" id="PS50020">
    <property type="entry name" value="WW_DOMAIN_2"/>
    <property type="match status" value="1"/>
</dbReference>
<dbReference type="InterPro" id="IPR001202">
    <property type="entry name" value="WW_dom"/>
</dbReference>
<reference evidence="3" key="1">
    <citation type="journal article" date="2023" name="DNA Res.">
        <title>Chromosome-level genome assembly of Phrynocephalus forsythii using third-generation DNA sequencing and Hi-C analysis.</title>
        <authorList>
            <person name="Qi Y."/>
            <person name="Zhao W."/>
            <person name="Zhao Y."/>
            <person name="Niu C."/>
            <person name="Cao S."/>
            <person name="Zhang Y."/>
        </authorList>
    </citation>
    <scope>NUCLEOTIDE SEQUENCE</scope>
    <source>
        <tissue evidence="3">Muscle</tissue>
    </source>
</reference>
<proteinExistence type="predicted"/>
<protein>
    <recommendedName>
        <fullName evidence="2">WW domain-containing protein</fullName>
    </recommendedName>
</protein>